<name>A0AAE4G7Z7_9BURK</name>
<sequence>MIPQAVIAVTAALTLKSDTAPVVVKVNKPRGTIYWGGAGLNGDYIADQLKALQEAGIKSVFSGTRSYTLPADALRSAFSLRYRGGPDFEDWSIHGMEDNHSSQFNMIGYSYGSLLAAHTAYFYAESGHVIHHLVLIASPIDGDFLNDLIKHKNIRKIVIKDLPQYGDPLFAGMTEARMMASFVRLGYQMLKTIRTNEGWGHFYYAADSSEGSHRRRELAAFLYRQGLR</sequence>
<dbReference type="EMBL" id="JAVRAA010000002">
    <property type="protein sequence ID" value="MDT0335973.1"/>
    <property type="molecule type" value="Genomic_DNA"/>
</dbReference>
<dbReference type="Gene3D" id="3.40.50.1820">
    <property type="entry name" value="alpha/beta hydrolase"/>
    <property type="match status" value="1"/>
</dbReference>
<accession>A0AAE4G7Z7</accession>
<dbReference type="InterPro" id="IPR029058">
    <property type="entry name" value="AB_hydrolase_fold"/>
</dbReference>
<organism evidence="1">
    <name type="scientific">Herbaspirillum huttiense subsp. nephrolepidis</name>
    <dbReference type="NCBI Taxonomy" id="3075126"/>
    <lineage>
        <taxon>Bacteria</taxon>
        <taxon>Pseudomonadati</taxon>
        <taxon>Pseudomonadota</taxon>
        <taxon>Betaproteobacteria</taxon>
        <taxon>Burkholderiales</taxon>
        <taxon>Oxalobacteraceae</taxon>
        <taxon>Herbaspirillum</taxon>
    </lineage>
</organism>
<evidence type="ECO:0000313" key="1">
    <source>
        <dbReference type="EMBL" id="MDT0335973.1"/>
    </source>
</evidence>
<gene>
    <name evidence="1" type="ORF">RJN63_03960</name>
</gene>
<proteinExistence type="predicted"/>
<dbReference type="AlphaFoldDB" id="A0AAE4G7Z7"/>
<dbReference type="RefSeq" id="WP_310835294.1">
    <property type="nucleotide sequence ID" value="NZ_JAVLSM010000001.1"/>
</dbReference>
<comment type="caution">
    <text evidence="1">The sequence shown here is derived from an EMBL/GenBank/DDBJ whole genome shotgun (WGS) entry which is preliminary data.</text>
</comment>
<reference evidence="1" key="1">
    <citation type="submission" date="2023-02" db="EMBL/GenBank/DDBJ databases">
        <title>Description of Herbaspirillum huttiense subsp. nephrolepsisexaltata and Herbaspirillum huttiense subsp. lycopersicon.</title>
        <authorList>
            <person name="Poudel M."/>
            <person name="Sharma A."/>
            <person name="Goss E."/>
            <person name="Tapia J.H."/>
            <person name="Harmon C.M."/>
            <person name="Jones J.B."/>
        </authorList>
    </citation>
    <scope>NUCLEOTIDE SEQUENCE</scope>
    <source>
        <strain evidence="1">NC40101</strain>
    </source>
</reference>
<protein>
    <submittedName>
        <fullName evidence="1">Uncharacterized protein</fullName>
    </submittedName>
</protein>
<dbReference type="SUPFAM" id="SSF53474">
    <property type="entry name" value="alpha/beta-Hydrolases"/>
    <property type="match status" value="1"/>
</dbReference>